<dbReference type="Gene3D" id="3.30.460.40">
    <property type="match status" value="1"/>
</dbReference>
<dbReference type="RefSeq" id="WP_378133552.1">
    <property type="nucleotide sequence ID" value="NZ_JBHSMI010000025.1"/>
</dbReference>
<dbReference type="InterPro" id="IPR043519">
    <property type="entry name" value="NT_sf"/>
</dbReference>
<comment type="caution">
    <text evidence="2">The sequence shown here is derived from an EMBL/GenBank/DDBJ whole genome shotgun (WGS) entry which is preliminary data.</text>
</comment>
<keyword evidence="3" id="KW-1185">Reference proteome</keyword>
<dbReference type="SUPFAM" id="SSF81301">
    <property type="entry name" value="Nucleotidyltransferase"/>
    <property type="match status" value="1"/>
</dbReference>
<name>A0ABW0HVA7_9BACL</name>
<evidence type="ECO:0000313" key="3">
    <source>
        <dbReference type="Proteomes" id="UP001596113"/>
    </source>
</evidence>
<organism evidence="2 3">
    <name type="scientific">Cohnella soli</name>
    <dbReference type="NCBI Taxonomy" id="425005"/>
    <lineage>
        <taxon>Bacteria</taxon>
        <taxon>Bacillati</taxon>
        <taxon>Bacillota</taxon>
        <taxon>Bacilli</taxon>
        <taxon>Bacillales</taxon>
        <taxon>Paenibacillaceae</taxon>
        <taxon>Cohnella</taxon>
    </lineage>
</organism>
<gene>
    <name evidence="2" type="ORF">ACFPOF_13870</name>
</gene>
<dbReference type="Proteomes" id="UP001596113">
    <property type="component" value="Unassembled WGS sequence"/>
</dbReference>
<dbReference type="EMBL" id="JBHSMI010000025">
    <property type="protein sequence ID" value="MFC5403827.1"/>
    <property type="molecule type" value="Genomic_DNA"/>
</dbReference>
<protein>
    <submittedName>
        <fullName evidence="2">Nucleotidyltransferase domain-containing protein</fullName>
    </submittedName>
</protein>
<proteinExistence type="predicted"/>
<evidence type="ECO:0000313" key="2">
    <source>
        <dbReference type="EMBL" id="MFC5403827.1"/>
    </source>
</evidence>
<sequence>MNDAGRMEETLAKLAELLEGSGARWVVGGSTGLALRGAKLGRAPRDVDLYADANDVRAIHERLSEFALDAPAEDETDKYRSILSHYHIGGTVVELVGQFRVAARNSVYKTEVSEFLYPMGHEVRIAGKNVVLVPLAHELVFNLLRDRVDRVEMVGALITADSRLHVTQLEKLLARNHISEEVTAAARTYAARDERNGAKGAAIADEQDENGNVSAGRD</sequence>
<feature type="region of interest" description="Disordered" evidence="1">
    <location>
        <begin position="196"/>
        <end position="218"/>
    </location>
</feature>
<reference evidence="3" key="1">
    <citation type="journal article" date="2019" name="Int. J. Syst. Evol. Microbiol.">
        <title>The Global Catalogue of Microorganisms (GCM) 10K type strain sequencing project: providing services to taxonomists for standard genome sequencing and annotation.</title>
        <authorList>
            <consortium name="The Broad Institute Genomics Platform"/>
            <consortium name="The Broad Institute Genome Sequencing Center for Infectious Disease"/>
            <person name="Wu L."/>
            <person name="Ma J."/>
        </authorList>
    </citation>
    <scope>NUCLEOTIDE SEQUENCE [LARGE SCALE GENOMIC DNA]</scope>
    <source>
        <strain evidence="3">CGMCC 1.18575</strain>
    </source>
</reference>
<dbReference type="Pfam" id="PF10706">
    <property type="entry name" value="Aminoglyc_resit"/>
    <property type="match status" value="1"/>
</dbReference>
<accession>A0ABW0HVA7</accession>
<dbReference type="InterPro" id="IPR019646">
    <property type="entry name" value="Aminoglyc_AdlTrfase"/>
</dbReference>
<evidence type="ECO:0000256" key="1">
    <source>
        <dbReference type="SAM" id="MobiDB-lite"/>
    </source>
</evidence>